<feature type="non-terminal residue" evidence="3">
    <location>
        <position position="1"/>
    </location>
</feature>
<feature type="non-terminal residue" evidence="3">
    <location>
        <position position="158"/>
    </location>
</feature>
<dbReference type="OrthoDB" id="240216at2759"/>
<keyword evidence="4" id="KW-1185">Reference proteome</keyword>
<protein>
    <submittedName>
        <fullName evidence="3">CACP acetyltransferase</fullName>
    </submittedName>
</protein>
<evidence type="ECO:0000256" key="1">
    <source>
        <dbReference type="ARBA" id="ARBA00005232"/>
    </source>
</evidence>
<gene>
    <name evidence="3" type="primary">Crat_1</name>
    <name evidence="3" type="ORF">ERPZAN_R15001</name>
</gene>
<dbReference type="InterPro" id="IPR039551">
    <property type="entry name" value="Cho/carn_acyl_trans"/>
</dbReference>
<proteinExistence type="inferred from homology"/>
<organism evidence="3 4">
    <name type="scientific">Erpornis zantholeuca</name>
    <dbReference type="NCBI Taxonomy" id="1112836"/>
    <lineage>
        <taxon>Eukaryota</taxon>
        <taxon>Metazoa</taxon>
        <taxon>Chordata</taxon>
        <taxon>Craniata</taxon>
        <taxon>Vertebrata</taxon>
        <taxon>Euteleostomi</taxon>
        <taxon>Archelosauria</taxon>
        <taxon>Archosauria</taxon>
        <taxon>Dinosauria</taxon>
        <taxon>Saurischia</taxon>
        <taxon>Theropoda</taxon>
        <taxon>Coelurosauria</taxon>
        <taxon>Aves</taxon>
        <taxon>Neognathae</taxon>
        <taxon>Neoaves</taxon>
        <taxon>Telluraves</taxon>
        <taxon>Australaves</taxon>
        <taxon>Passeriformes</taxon>
        <taxon>Sylvioidea</taxon>
        <taxon>Timaliidae</taxon>
        <taxon>Erpornis</taxon>
    </lineage>
</organism>
<dbReference type="PANTHER" id="PTHR22589:SF47">
    <property type="entry name" value="CHOLINE_CARNITINE ACYLTRANSFERASE DOMAIN-CONTAINING PROTEIN"/>
    <property type="match status" value="1"/>
</dbReference>
<dbReference type="Proteomes" id="UP000545329">
    <property type="component" value="Unassembled WGS sequence"/>
</dbReference>
<dbReference type="AlphaFoldDB" id="A0A7L2Y1C9"/>
<dbReference type="EMBL" id="VZTN01032296">
    <property type="protein sequence ID" value="NXS88521.1"/>
    <property type="molecule type" value="Genomic_DNA"/>
</dbReference>
<feature type="domain" description="Choline/carnitine acyltransferase" evidence="2">
    <location>
        <begin position="2"/>
        <end position="153"/>
    </location>
</feature>
<dbReference type="InterPro" id="IPR023213">
    <property type="entry name" value="CAT-like_dom_sf"/>
</dbReference>
<evidence type="ECO:0000259" key="2">
    <source>
        <dbReference type="Pfam" id="PF00755"/>
    </source>
</evidence>
<comment type="similarity">
    <text evidence="1">Belongs to the carnitine/choline acetyltransferase family.</text>
</comment>
<dbReference type="GO" id="GO:0004092">
    <property type="term" value="F:carnitine O-acetyltransferase activity"/>
    <property type="evidence" value="ECO:0007669"/>
    <property type="project" value="TreeGrafter"/>
</dbReference>
<accession>A0A7L2Y1C9</accession>
<evidence type="ECO:0000313" key="4">
    <source>
        <dbReference type="Proteomes" id="UP000545329"/>
    </source>
</evidence>
<reference evidence="3 4" key="1">
    <citation type="submission" date="2019-09" db="EMBL/GenBank/DDBJ databases">
        <title>Bird 10,000 Genomes (B10K) Project - Family phase.</title>
        <authorList>
            <person name="Zhang G."/>
        </authorList>
    </citation>
    <scope>NUCLEOTIDE SEQUENCE [LARGE SCALE GENOMIC DNA]</scope>
    <source>
        <strain evidence="3">B10K-DU-002-58</strain>
        <tissue evidence="3">Muscle</tissue>
    </source>
</reference>
<dbReference type="PANTHER" id="PTHR22589">
    <property type="entry name" value="CARNITINE O-ACYLTRANSFERASE"/>
    <property type="match status" value="1"/>
</dbReference>
<sequence>SLAADVDLHCFSHEGFGAGAGLRPEAIVQVALQVAFYRAHGSLCATCEPLSLRQVLPGCTDLVRPPGPPCLALAQALDHPEAQVRAGRALGGAGVGPGWLPAHAQVLSGRGPERHLQALRQAALSAGEPLPEIFLDPAYAQATHFRLCLLQVTPERTW</sequence>
<dbReference type="Gene3D" id="3.30.559.10">
    <property type="entry name" value="Chloramphenicol acetyltransferase-like domain"/>
    <property type="match status" value="1"/>
</dbReference>
<name>A0A7L2Y1C9_9PASS</name>
<dbReference type="InterPro" id="IPR000542">
    <property type="entry name" value="Carn_acyl_trans"/>
</dbReference>
<comment type="caution">
    <text evidence="3">The sequence shown here is derived from an EMBL/GenBank/DDBJ whole genome shotgun (WGS) entry which is preliminary data.</text>
</comment>
<keyword evidence="3" id="KW-0808">Transferase</keyword>
<dbReference type="SUPFAM" id="SSF52777">
    <property type="entry name" value="CoA-dependent acyltransferases"/>
    <property type="match status" value="1"/>
</dbReference>
<dbReference type="GO" id="GO:0019254">
    <property type="term" value="P:carnitine metabolic process, CoA-linked"/>
    <property type="evidence" value="ECO:0007669"/>
    <property type="project" value="TreeGrafter"/>
</dbReference>
<dbReference type="GO" id="GO:0005777">
    <property type="term" value="C:peroxisome"/>
    <property type="evidence" value="ECO:0007669"/>
    <property type="project" value="TreeGrafter"/>
</dbReference>
<evidence type="ECO:0000313" key="3">
    <source>
        <dbReference type="EMBL" id="NXS88521.1"/>
    </source>
</evidence>
<dbReference type="Pfam" id="PF00755">
    <property type="entry name" value="Carn_acyltransf"/>
    <property type="match status" value="1"/>
</dbReference>